<dbReference type="RefSeq" id="WP_336204717.1">
    <property type="nucleotide sequence ID" value="NZ_JBANEI010000055.1"/>
</dbReference>
<dbReference type="PROSITE" id="PS50994">
    <property type="entry name" value="INTEGRASE"/>
    <property type="match status" value="1"/>
</dbReference>
<dbReference type="Pfam" id="PF13384">
    <property type="entry name" value="HTH_23"/>
    <property type="match status" value="1"/>
</dbReference>
<dbReference type="NCBIfam" id="NF033594">
    <property type="entry name" value="transpos_ISNCY_2"/>
    <property type="match status" value="1"/>
</dbReference>
<reference evidence="3 4" key="1">
    <citation type="submission" date="2024-02" db="EMBL/GenBank/DDBJ databases">
        <title>First report Erwinia aphidicola in onion in Chile.</title>
        <authorList>
            <person name="Valenzuela M."/>
            <person name="Pena M."/>
            <person name="Dutta B."/>
        </authorList>
    </citation>
    <scope>NUCLEOTIDE SEQUENCE [LARGE SCALE GENOMIC DNA]</scope>
    <source>
        <strain evidence="3 4">QCJ3A</strain>
    </source>
</reference>
<dbReference type="SUPFAM" id="SSF46689">
    <property type="entry name" value="Homeodomain-like"/>
    <property type="match status" value="1"/>
</dbReference>
<dbReference type="InterPro" id="IPR001584">
    <property type="entry name" value="Integrase_cat-core"/>
</dbReference>
<comment type="caution">
    <text evidence="3">The sequence shown here is derived from an EMBL/GenBank/DDBJ whole genome shotgun (WGS) entry which is preliminary data.</text>
</comment>
<evidence type="ECO:0000313" key="4">
    <source>
        <dbReference type="Proteomes" id="UP001306592"/>
    </source>
</evidence>
<evidence type="ECO:0000313" key="3">
    <source>
        <dbReference type="EMBL" id="MEI2684767.1"/>
    </source>
</evidence>
<feature type="domain" description="Integrase catalytic" evidence="2">
    <location>
        <begin position="124"/>
        <end position="313"/>
    </location>
</feature>
<dbReference type="Proteomes" id="UP001306592">
    <property type="component" value="Unassembled WGS sequence"/>
</dbReference>
<dbReference type="PANTHER" id="PTHR35004">
    <property type="entry name" value="TRANSPOSASE RV3428C-RELATED"/>
    <property type="match status" value="1"/>
</dbReference>
<evidence type="ECO:0000259" key="2">
    <source>
        <dbReference type="PROSITE" id="PS50994"/>
    </source>
</evidence>
<dbReference type="InterPro" id="IPR047797">
    <property type="entry name" value="ISNCY_transpos"/>
</dbReference>
<dbReference type="EMBL" id="JBANEI010000055">
    <property type="protein sequence ID" value="MEI2684767.1"/>
    <property type="molecule type" value="Genomic_DNA"/>
</dbReference>
<feature type="region of interest" description="Disordered" evidence="1">
    <location>
        <begin position="402"/>
        <end position="423"/>
    </location>
</feature>
<organism evidence="3 4">
    <name type="scientific">Erwinia aphidicola</name>
    <dbReference type="NCBI Taxonomy" id="68334"/>
    <lineage>
        <taxon>Bacteria</taxon>
        <taxon>Pseudomonadati</taxon>
        <taxon>Pseudomonadota</taxon>
        <taxon>Gammaproteobacteria</taxon>
        <taxon>Enterobacterales</taxon>
        <taxon>Erwiniaceae</taxon>
        <taxon>Erwinia</taxon>
    </lineage>
</organism>
<keyword evidence="4" id="KW-1185">Reference proteome</keyword>
<dbReference type="Gene3D" id="3.30.420.10">
    <property type="entry name" value="Ribonuclease H-like superfamily/Ribonuclease H"/>
    <property type="match status" value="1"/>
</dbReference>
<evidence type="ECO:0000256" key="1">
    <source>
        <dbReference type="SAM" id="MobiDB-lite"/>
    </source>
</evidence>
<sequence>MSDKELVRAQIIQSVCEKRLRRRDAASQLDLSERQVQRLMDKFRLSGTPGLASLKRGKPGNHNLPEQLRMNVLALLRENYSDFGPTLATEKLSERHQISISVETVRHWMIADGLWVPHARRKPRVYQPRYRRDCLGELIQIDGSHHDWFEGRASKCCLLVYIDDATGRLMHLRFCETESAFDYMLATREYLDKHGKPVAFYSDKHAVFRVSQTETRRTGTTQFGRVLHDLNIELICANSSQAKGRVERANLTLQDRLIKEMRLKNINNIEEANAWLDSFILDFNRRFAKAPKYPKNLHRPVNEQPAALDDIFAWQELRTLSKSLTFQYDKMLYLVEPTEENTRIASEKIMVYDYPDGTLAFKYGHRTLVYQVFDKLACVDQGAIVDNKRLGAVLKLAQVHQDERERDGQRERSKSMPKRRAQARIQEQLRAINPVLANPEEFRASLKR</sequence>
<dbReference type="SUPFAM" id="SSF53098">
    <property type="entry name" value="Ribonuclease H-like"/>
    <property type="match status" value="1"/>
</dbReference>
<dbReference type="InterPro" id="IPR009057">
    <property type="entry name" value="Homeodomain-like_sf"/>
</dbReference>
<dbReference type="PANTHER" id="PTHR35004:SF7">
    <property type="entry name" value="INTEGRASE PROTEIN"/>
    <property type="match status" value="1"/>
</dbReference>
<proteinExistence type="predicted"/>
<accession>A0ABU8DMM6</accession>
<dbReference type="InterPro" id="IPR012337">
    <property type="entry name" value="RNaseH-like_sf"/>
</dbReference>
<gene>
    <name evidence="3" type="ORF">V8N49_24505</name>
</gene>
<name>A0ABU8DMM6_ERWAP</name>
<dbReference type="InterPro" id="IPR036397">
    <property type="entry name" value="RNaseH_sf"/>
</dbReference>
<feature type="compositionally biased region" description="Basic and acidic residues" evidence="1">
    <location>
        <begin position="402"/>
        <end position="414"/>
    </location>
</feature>
<protein>
    <submittedName>
        <fullName evidence="3">ISNCY family transposase</fullName>
    </submittedName>
</protein>